<dbReference type="InterPro" id="IPR056823">
    <property type="entry name" value="TEN-like_YD-shell"/>
</dbReference>
<dbReference type="NCBIfam" id="TIGR03696">
    <property type="entry name" value="Rhs_assc_core"/>
    <property type="match status" value="1"/>
</dbReference>
<evidence type="ECO:0000313" key="5">
    <source>
        <dbReference type="EMBL" id="GGP02293.1"/>
    </source>
</evidence>
<dbReference type="Pfam" id="PF05593">
    <property type="entry name" value="RHS_repeat"/>
    <property type="match status" value="7"/>
</dbReference>
<dbReference type="Gene3D" id="2.180.10.10">
    <property type="entry name" value="RHS repeat-associated core"/>
    <property type="match status" value="6"/>
</dbReference>
<proteinExistence type="predicted"/>
<evidence type="ECO:0000256" key="2">
    <source>
        <dbReference type="SAM" id="MobiDB-lite"/>
    </source>
</evidence>
<feature type="domain" description="DUF6531" evidence="3">
    <location>
        <begin position="263"/>
        <end position="337"/>
    </location>
</feature>
<keyword evidence="6" id="KW-1185">Reference proteome</keyword>
<dbReference type="Proteomes" id="UP000660745">
    <property type="component" value="Unassembled WGS sequence"/>
</dbReference>
<dbReference type="Gene3D" id="2.60.120.200">
    <property type="match status" value="1"/>
</dbReference>
<dbReference type="Pfam" id="PF20148">
    <property type="entry name" value="DUF6531"/>
    <property type="match status" value="1"/>
</dbReference>
<evidence type="ECO:0000256" key="1">
    <source>
        <dbReference type="ARBA" id="ARBA00022737"/>
    </source>
</evidence>
<name>A0A918A1D1_9ACTN</name>
<dbReference type="NCBIfam" id="TIGR01643">
    <property type="entry name" value="YD_repeat_2x"/>
    <property type="match status" value="9"/>
</dbReference>
<feature type="region of interest" description="Disordered" evidence="2">
    <location>
        <begin position="227"/>
        <end position="260"/>
    </location>
</feature>
<protein>
    <submittedName>
        <fullName evidence="5">Uncharacterized protein</fullName>
    </submittedName>
</protein>
<dbReference type="PANTHER" id="PTHR32305:SF17">
    <property type="entry name" value="TRNA NUCLEASE WAPA"/>
    <property type="match status" value="1"/>
</dbReference>
<reference evidence="5" key="2">
    <citation type="submission" date="2020-09" db="EMBL/GenBank/DDBJ databases">
        <authorList>
            <person name="Sun Q."/>
            <person name="Zhou Y."/>
        </authorList>
    </citation>
    <scope>NUCLEOTIDE SEQUENCE</scope>
    <source>
        <strain evidence="5">CGMCC 4.7430</strain>
    </source>
</reference>
<dbReference type="InterPro" id="IPR031325">
    <property type="entry name" value="RHS_repeat"/>
</dbReference>
<dbReference type="CDD" id="cd00110">
    <property type="entry name" value="LamG"/>
    <property type="match status" value="1"/>
</dbReference>
<organism evidence="5 6">
    <name type="scientific">Nonomuraea glycinis</name>
    <dbReference type="NCBI Taxonomy" id="2047744"/>
    <lineage>
        <taxon>Bacteria</taxon>
        <taxon>Bacillati</taxon>
        <taxon>Actinomycetota</taxon>
        <taxon>Actinomycetes</taxon>
        <taxon>Streptosporangiales</taxon>
        <taxon>Streptosporangiaceae</taxon>
        <taxon>Nonomuraea</taxon>
    </lineage>
</organism>
<keyword evidence="1" id="KW-0677">Repeat</keyword>
<evidence type="ECO:0000313" key="6">
    <source>
        <dbReference type="Proteomes" id="UP000660745"/>
    </source>
</evidence>
<dbReference type="InterPro" id="IPR045351">
    <property type="entry name" value="DUF6531"/>
</dbReference>
<feature type="region of interest" description="Disordered" evidence="2">
    <location>
        <begin position="70"/>
        <end position="113"/>
    </location>
</feature>
<dbReference type="InterPro" id="IPR013320">
    <property type="entry name" value="ConA-like_dom_sf"/>
</dbReference>
<feature type="compositionally biased region" description="Polar residues" evidence="2">
    <location>
        <begin position="232"/>
        <end position="242"/>
    </location>
</feature>
<gene>
    <name evidence="5" type="ORF">GCM10012278_08950</name>
</gene>
<comment type="caution">
    <text evidence="5">The sequence shown here is derived from an EMBL/GenBank/DDBJ whole genome shotgun (WGS) entry which is preliminary data.</text>
</comment>
<dbReference type="EMBL" id="BMNK01000001">
    <property type="protein sequence ID" value="GGP02293.1"/>
    <property type="molecule type" value="Genomic_DNA"/>
</dbReference>
<accession>A0A918A1D1</accession>
<reference evidence="5" key="1">
    <citation type="journal article" date="2014" name="Int. J. Syst. Evol. Microbiol.">
        <title>Complete genome sequence of Corynebacterium casei LMG S-19264T (=DSM 44701T), isolated from a smear-ripened cheese.</title>
        <authorList>
            <consortium name="US DOE Joint Genome Institute (JGI-PGF)"/>
            <person name="Walter F."/>
            <person name="Albersmeier A."/>
            <person name="Kalinowski J."/>
            <person name="Ruckert C."/>
        </authorList>
    </citation>
    <scope>NUCLEOTIDE SEQUENCE</scope>
    <source>
        <strain evidence="5">CGMCC 4.7430</strain>
    </source>
</reference>
<feature type="domain" description="Teneurin-like YD-shell" evidence="4">
    <location>
        <begin position="1808"/>
        <end position="2109"/>
    </location>
</feature>
<dbReference type="InterPro" id="IPR006530">
    <property type="entry name" value="YD"/>
</dbReference>
<dbReference type="InterPro" id="IPR001791">
    <property type="entry name" value="Laminin_G"/>
</dbReference>
<dbReference type="Pfam" id="PF13385">
    <property type="entry name" value="Laminin_G_3"/>
    <property type="match status" value="1"/>
</dbReference>
<evidence type="ECO:0000259" key="3">
    <source>
        <dbReference type="Pfam" id="PF20148"/>
    </source>
</evidence>
<dbReference type="SUPFAM" id="SSF49899">
    <property type="entry name" value="Concanavalin A-like lectins/glucanases"/>
    <property type="match status" value="1"/>
</dbReference>
<dbReference type="Pfam" id="PF25023">
    <property type="entry name" value="TEN_YD-shell"/>
    <property type="match status" value="1"/>
</dbReference>
<evidence type="ECO:0000259" key="4">
    <source>
        <dbReference type="Pfam" id="PF25023"/>
    </source>
</evidence>
<dbReference type="InterPro" id="IPR022385">
    <property type="entry name" value="Rhs_assc_core"/>
</dbReference>
<sequence length="2496" mass="269072">MRRFSSWARSPRLIPLLVAASLPGLLFLPVVPVQAQAVAQAEELLATGPFDVPKQMTGTAAGLPTLVDTSVTQASSGPPEVEDGPVRGALPLEKRPSVEVSTSQSTGPKLPGGVERAEQLDRQAAMGFPLIDDFWPENGALVEATPLLSVQVTSGGGGSSADFNFFYTVCEVLEEDEDDGGFPEPDPTPECVESGRLAGKDTWRVPAGELEWGKQYEWWARVVDPGGEGSARTDNQRFTTGAPQPETGAHLGERASGGQEFAPISGNYTTAVIDAQIAVAGPPLSVTRTYNSLEARTDGIFGAGWSTQWDMKIVAESTGSQVTGLLVFYPDGSRVRFASKGDGGYQPPPGMHAVLSDVDGGGWRLMDQSSTSFSFNASGRLTKISDARGRAQTLTYGSDGKLTEATGVGGRSLHFTWSGPRVATVSTDPVDGQSLTWTYGYEGDNLTQVCAPVAAPNCTGYTYADGSRYRSIVLDSEPVGYWRLGDKRFEPAANEVSWQTGQYTDVTVGQPGALEGSTDTAAGFTKSHVRLPLFTLARLRDRVSIETWFKTAQSGMIFSASELNGGDGATIPALYVGTDGLLRGQLGEIRNGSGPPLYTPVTSAAPVTDDQWHHVVLNVDGTRQEMFLDGQSVGEVTGELYPEFRENAVIGSGDRGSSWSDIPGGPRTRGVFAFNGSIDEFALYGKPLTSAEVQAHYTARTKVPNKLAGSTLPSGRVWASNTYDTATDRLKTHTDRHGGTWQIGTSVTDWSNQVATVKVTDPRNGTVTYAYDGGRNFRLVYEEDQKLYQTKYEYDTGGFPSKVTDRNGNVSRQWNDKRGNPIRARTCRTSSICHIDYATYYLNRDDEYDPRNDKLLTYRDARSSSAEDNRYATTVDYNASGEPIKQTGPATLDFPNGRATTISYTDGTETAIDGGTIPAGLTKSATDARGNTWNYRYTAAGDLAEQTAPEGLVTRLEHDPLGRVTAGIQILQAHPGGLKSTFTYDAVGRVTTQTEPGVKNEISNVTHTKRVTYTYDPDGNRLSQTIADLTGGDAERATVTTYDDHGRVETVTGPEGGVVRQVWNTLGQLASTTDPRGAVVEHAYSERGELTSRTLKGWTDSPVSPKPAVNEVLEAFTYDFGGRLATRADVMGRKTTYTYFNDNLPAKKTAQDAKLNGSGAPRNVVLENNTYDAAGNRTKVAVSQSATTTITTDFVYDAAGLLTSQVLDPGDLNRKTAYVHDANGNILKATQTGKGSTRSEVTQFTYDKENRTTKETVENGEQDLVSTTAYDERGLVVATTDPRGNADGADQADFTSTLRYDPLGRLVQATGPQVQIDKAGATSSGQPSARYGYDAFGGKTHETDAEGRTVTSVFDKAGRLTKQTAPGYTPPGGTAITPTTEHAYDLAGQLISTTNTRGHTTTFEYDKLGRQVRMTDPAPDGQTPGRWITEYTMAGETKASIDPTGARVDVTYDDLGRQITAAVIERKPTATVSTTTMTYNDVGHLLTTVAPDNKTTTHKVNAAGEVIETTDPMNNRSTVTYDLSGRPVTATDPRGNATTLEYDLAGRQIGVKDVNNSGTVLRSSSSTYDLAGNLISATSPEGHVTRQTFDALSRVTSMIEPVSDSESITTGFGYDASGARTRLTDGRGNVTWTAYNSLGLPETVTEPVTAAHPDAADRTWTQIYDAGGNALSTLQPGGVRTDRTFDHLGRLTLESGGGGDAASAERTFGYDLAGRATTVGDLSVNYNDRSLPLSILRGTAQQTAYTYDDLGNPTQRTDAAGTATFTWDKASRLDTATDPVTGRKLTYGYDGASNLTSLTAVQGTTTTDSQSFTYDDLDQPLTHTLRRGNSSGSQLAKITYGWDKDGNLTTKTTAGTAGAGTNTYAYDHAGRLTSWTAPGGATTAYEWDAAGNRTKAGDKTYVYDARNRMTSGGGSTYTYTARGTMASETKDGTTTQLTFDAFDRLIADGESVYSYDALDRVTSRIRGVTKETFAYTGLSNNLAAIVDTLGVVQARYGRDAFGALLGQKEGANPALASLTDMHGDLVATYSNTALATTTAYDPFGAITDQTGAKTNLGYQGAYTDPDTGKVNMHARWYQPGTGTFTSRDTMTLSPSPSVQANRYTYANASPLTHTDPTGHWAVEGNPASGGSGWQDWAPTSGNSIPTAATADPDKGWICGGWGCFRVRDPLYSWGNENVGDGRVAQDNPQWHFENFVADNTYLGSRAVKPKGYDEASLEAREQYRIAYYSNLDVDELAAVWSMLLSAETAGGGALGATPRQGKSRGCADGSLGFSEKCKATYRKHCGADPGSSGCVKWVDKQVRNRPSWAKDLHHDFYTALLLTTYEMATNLDSSAFRSIKEGLHSKSRVKIGNAFKRMVDMFKTDGRWDHKQYLRKHLNLGSGKLRNDGFICIKKDCKGGRVYYDIFSNVHYGFIMAALGRNRHLTATAPRVWALWKGEVEDAGDRKSAIMGWSIYYRFHKNDINSARHIGPYDLWINLNNGLFTQFRDENLFQYR</sequence>
<dbReference type="PANTHER" id="PTHR32305">
    <property type="match status" value="1"/>
</dbReference>
<dbReference type="InterPro" id="IPR050708">
    <property type="entry name" value="T6SS_VgrG/RHS"/>
</dbReference>